<dbReference type="Proteomes" id="UP000243297">
    <property type="component" value="Unassembled WGS sequence"/>
</dbReference>
<proteinExistence type="predicted"/>
<dbReference type="Pfam" id="PF07992">
    <property type="entry name" value="Pyr_redox_2"/>
    <property type="match status" value="1"/>
</dbReference>
<protein>
    <submittedName>
        <fullName evidence="4">Uncharacterized protein</fullName>
    </submittedName>
</protein>
<reference evidence="5" key="1">
    <citation type="submission" date="2017-02" db="EMBL/GenBank/DDBJ databases">
        <authorList>
            <person name="Varghese N."/>
            <person name="Submissions S."/>
        </authorList>
    </citation>
    <scope>NUCLEOTIDE SEQUENCE [LARGE SCALE GENOMIC DNA]</scope>
    <source>
        <strain evidence="5">ATCC 25662</strain>
    </source>
</reference>
<sequence>MELKQKYDIVIIGGGIGGLMCGYRLIEKDPNLSVLLLERGNALESRQCPIIAKKVNHCIKCDPCAIMEGIGGAGAFSDGKYIISTEYGGWLPDFLPKDVVMNYIEQADSVLVKYGAQKERYTPDDELKKLCIQYDLHMQQAELKHLGTDANYKTMMNMVEELRTKIQIETRCTVTDVNKSNKEVTFTNGKEDFVVTGEKIVFAVGRAGSRMFTNWCKNNEVSLENSQVDIGVRVECPAIVWEHFSKKIYEPKILYRSKAYGDVTRMFCFNERGHVVTENTDGVLTVNGHSFKELDRKTNNSNFALLCTIRFTEPFNEPIEYARYVASLANKISGGSVLVQRLGDLESGKRTDDKRLKQSTVQPTLNAVPGDLSLCMPKRHLDNIIETLHALDKVAPGIANYDTLLYGVECKYYSARPKCENFEIVGLPGFYALGDGAGFTRSLSQAAANGLIVADLLVK</sequence>
<evidence type="ECO:0000259" key="2">
    <source>
        <dbReference type="Pfam" id="PF07992"/>
    </source>
</evidence>
<dbReference type="PANTHER" id="PTHR43106:SF1">
    <property type="entry name" value="DEHYDROGENASE-RELATED"/>
    <property type="match status" value="1"/>
</dbReference>
<name>A0A1T4LX62_9FIRM</name>
<evidence type="ECO:0000313" key="5">
    <source>
        <dbReference type="Proteomes" id="UP000243297"/>
    </source>
</evidence>
<dbReference type="OrthoDB" id="9806565at2"/>
<dbReference type="RefSeq" id="WP_078711504.1">
    <property type="nucleotide sequence ID" value="NZ_FUWY01000002.1"/>
</dbReference>
<dbReference type="STRING" id="118967.SAMN02745191_1082"/>
<dbReference type="InterPro" id="IPR028348">
    <property type="entry name" value="FAD-binding_protein"/>
</dbReference>
<dbReference type="SUPFAM" id="SSF51905">
    <property type="entry name" value="FAD/NAD(P)-binding domain"/>
    <property type="match status" value="1"/>
</dbReference>
<dbReference type="PANTHER" id="PTHR43106">
    <property type="entry name" value="DEHYDROGENASE-RELATED"/>
    <property type="match status" value="1"/>
</dbReference>
<evidence type="ECO:0000313" key="4">
    <source>
        <dbReference type="EMBL" id="SJZ59216.1"/>
    </source>
</evidence>
<feature type="transmembrane region" description="Helical" evidence="1">
    <location>
        <begin position="7"/>
        <end position="26"/>
    </location>
</feature>
<keyword evidence="5" id="KW-1185">Reference proteome</keyword>
<feature type="domain" description="FAD-dependent protein C-terminal" evidence="3">
    <location>
        <begin position="266"/>
        <end position="411"/>
    </location>
</feature>
<evidence type="ECO:0000259" key="3">
    <source>
        <dbReference type="Pfam" id="PF21688"/>
    </source>
</evidence>
<accession>A0A1T4LX62</accession>
<keyword evidence="1" id="KW-1133">Transmembrane helix</keyword>
<keyword evidence="1" id="KW-0472">Membrane</keyword>
<organism evidence="4 5">
    <name type="scientific">Anaerorhabdus furcosa</name>
    <dbReference type="NCBI Taxonomy" id="118967"/>
    <lineage>
        <taxon>Bacteria</taxon>
        <taxon>Bacillati</taxon>
        <taxon>Bacillota</taxon>
        <taxon>Erysipelotrichia</taxon>
        <taxon>Erysipelotrichales</taxon>
        <taxon>Erysipelotrichaceae</taxon>
        <taxon>Anaerorhabdus</taxon>
    </lineage>
</organism>
<dbReference type="InterPro" id="IPR049516">
    <property type="entry name" value="FAD-depend_C"/>
</dbReference>
<dbReference type="PIRSF" id="PIRSF038984">
    <property type="entry name" value="FAD_binding_protein"/>
    <property type="match status" value="1"/>
</dbReference>
<feature type="domain" description="FAD/NAD(P)-binding" evidence="2">
    <location>
        <begin position="7"/>
        <end position="211"/>
    </location>
</feature>
<dbReference type="InterPro" id="IPR036188">
    <property type="entry name" value="FAD/NAD-bd_sf"/>
</dbReference>
<keyword evidence="1" id="KW-0812">Transmembrane</keyword>
<dbReference type="GO" id="GO:0016491">
    <property type="term" value="F:oxidoreductase activity"/>
    <property type="evidence" value="ECO:0007669"/>
    <property type="project" value="InterPro"/>
</dbReference>
<dbReference type="AlphaFoldDB" id="A0A1T4LX62"/>
<dbReference type="InterPro" id="IPR023753">
    <property type="entry name" value="FAD/NAD-binding_dom"/>
</dbReference>
<evidence type="ECO:0000256" key="1">
    <source>
        <dbReference type="SAM" id="Phobius"/>
    </source>
</evidence>
<dbReference type="Gene3D" id="3.50.50.60">
    <property type="entry name" value="FAD/NAD(P)-binding domain"/>
    <property type="match status" value="1"/>
</dbReference>
<dbReference type="EMBL" id="FUWY01000002">
    <property type="protein sequence ID" value="SJZ59216.1"/>
    <property type="molecule type" value="Genomic_DNA"/>
</dbReference>
<gene>
    <name evidence="4" type="ORF">SAMN02745191_1082</name>
</gene>
<dbReference type="Pfam" id="PF21688">
    <property type="entry name" value="FAD-depend_C"/>
    <property type="match status" value="1"/>
</dbReference>